<accession>A0A943ST83</accession>
<gene>
    <name evidence="1" type="ORF">KH363_00610</name>
</gene>
<dbReference type="Proteomes" id="UP000761167">
    <property type="component" value="Unassembled WGS sequence"/>
</dbReference>
<evidence type="ECO:0000313" key="2">
    <source>
        <dbReference type="Proteomes" id="UP000761167"/>
    </source>
</evidence>
<evidence type="ECO:0000313" key="1">
    <source>
        <dbReference type="EMBL" id="MBS6536029.1"/>
    </source>
</evidence>
<dbReference type="AlphaFoldDB" id="A0A943ST83"/>
<organism evidence="1 2">
    <name type="scientific">Streptococcus parasanguinis</name>
    <dbReference type="NCBI Taxonomy" id="1318"/>
    <lineage>
        <taxon>Bacteria</taxon>
        <taxon>Bacillati</taxon>
        <taxon>Bacillota</taxon>
        <taxon>Bacilli</taxon>
        <taxon>Lactobacillales</taxon>
        <taxon>Streptococcaceae</taxon>
        <taxon>Streptococcus</taxon>
    </lineage>
</organism>
<dbReference type="EMBL" id="JAGZZN010000002">
    <property type="protein sequence ID" value="MBS6536029.1"/>
    <property type="molecule type" value="Genomic_DNA"/>
</dbReference>
<sequence>MTIEKELNKVFENISLIQTSQSEVKFPVEDLGDFADYLSDYIPNHVDWLKKGNEKLANSITQNKKIDREAISQLIVGVGNLALDFEELCDILLRLSDEIDRSSS</sequence>
<name>A0A943ST83_STRPA</name>
<reference evidence="1" key="1">
    <citation type="submission" date="2021-02" db="EMBL/GenBank/DDBJ databases">
        <title>Infant gut strain persistence is associated with maternal origin, phylogeny, and functional potential including surface adhesion and iron acquisition.</title>
        <authorList>
            <person name="Lou Y.C."/>
        </authorList>
    </citation>
    <scope>NUCLEOTIDE SEQUENCE</scope>
    <source>
        <strain evidence="1">L3_060_000G1_dasL3_060_000G1_metabat.metabat.86_ sub</strain>
    </source>
</reference>
<comment type="caution">
    <text evidence="1">The sequence shown here is derived from an EMBL/GenBank/DDBJ whole genome shotgun (WGS) entry which is preliminary data.</text>
</comment>
<protein>
    <submittedName>
        <fullName evidence="1">Uncharacterized protein</fullName>
    </submittedName>
</protein>
<proteinExistence type="predicted"/>